<keyword evidence="6" id="KW-0378">Hydrolase</keyword>
<dbReference type="AlphaFoldDB" id="A0A0A0HSI0"/>
<evidence type="ECO:0000256" key="7">
    <source>
        <dbReference type="ARBA" id="ARBA00022833"/>
    </source>
</evidence>
<dbReference type="HOGENOM" id="CLU_446801_0_0_5"/>
<dbReference type="PATRIC" id="fig|1288298.3.peg.458"/>
<dbReference type="OrthoDB" id="9757622at2"/>
<dbReference type="eggNOG" id="COG2931">
    <property type="taxonomic scope" value="Bacteria"/>
</dbReference>
<feature type="region of interest" description="Disordered" evidence="8">
    <location>
        <begin position="420"/>
        <end position="482"/>
    </location>
</feature>
<dbReference type="GO" id="GO:0031012">
    <property type="term" value="C:extracellular matrix"/>
    <property type="evidence" value="ECO:0007669"/>
    <property type="project" value="InterPro"/>
</dbReference>
<comment type="similarity">
    <text evidence="2">Belongs to the peptidase M10B family.</text>
</comment>
<dbReference type="GO" id="GO:0006508">
    <property type="term" value="P:proteolysis"/>
    <property type="evidence" value="ECO:0007669"/>
    <property type="project" value="UniProtKB-KW"/>
</dbReference>
<dbReference type="InterPro" id="IPR024079">
    <property type="entry name" value="MetalloPept_cat_dom_sf"/>
</dbReference>
<gene>
    <name evidence="10" type="ORF">rosmuc_00459</name>
</gene>
<dbReference type="InterPro" id="IPR021190">
    <property type="entry name" value="Pept_M10A"/>
</dbReference>
<dbReference type="Proteomes" id="UP000030021">
    <property type="component" value="Unassembled WGS sequence"/>
</dbReference>
<dbReference type="Pfam" id="PF00353">
    <property type="entry name" value="HemolysinCabind"/>
    <property type="match status" value="6"/>
</dbReference>
<dbReference type="GO" id="GO:0005576">
    <property type="term" value="C:extracellular region"/>
    <property type="evidence" value="ECO:0007669"/>
    <property type="project" value="UniProtKB-SubCell"/>
</dbReference>
<dbReference type="PRINTS" id="PR00138">
    <property type="entry name" value="MATRIXIN"/>
</dbReference>
<dbReference type="InterPro" id="IPR050557">
    <property type="entry name" value="RTX_toxin/Mannuronan_C5-epim"/>
</dbReference>
<dbReference type="GO" id="GO:0004222">
    <property type="term" value="F:metalloendopeptidase activity"/>
    <property type="evidence" value="ECO:0007669"/>
    <property type="project" value="InterPro"/>
</dbReference>
<reference evidence="10 11" key="1">
    <citation type="submission" date="2013-01" db="EMBL/GenBank/DDBJ databases">
        <authorList>
            <person name="Fiebig A."/>
            <person name="Goeker M."/>
            <person name="Klenk H.-P.P."/>
        </authorList>
    </citation>
    <scope>NUCLEOTIDE SEQUENCE [LARGE SCALE GENOMIC DNA]</scope>
    <source>
        <strain evidence="10 11">DSM 17069</strain>
    </source>
</reference>
<dbReference type="SUPFAM" id="SSF55486">
    <property type="entry name" value="Metalloproteases ('zincins'), catalytic domain"/>
    <property type="match status" value="1"/>
</dbReference>
<sequence length="611" mass="62205">MPELSGTKWGSHEPGTAGGVVTWSIAPSGEDIHWFTEEQAGTSFSVDPATVYTFDFEASIRMAFAEWSRYGNIEFVQVTDPGGAAGDQIDPDIRIFFAPIPGNTLGFAFFPSPLEVPIAGDILLDVDRSLNFDVPLFEGLAIHEIGHALGLEHIETVDAIMNSILTQPDILADDIAGIREIYGRQDGAAAVYSMPTGLRDLTLLHNPEELTVLGNNLGNHIAGTDGDETLNGLVGNDTLEGGAGDDLLIGGVGNDWAFLGAIMRAEARFRVVQDGLQVVSDLGTDTLVDVEWIQFSDEAIRVSEVFEEISGPIGVQLTGSGIADRLTGTDDNDTLFGGDGDDVLGGGLGNDSLDGGDGNDSISASDGDDFVSGGPGNDNIGGGLGNDTIDGGDGGDIIGGGFGADSISGGAGNDVVAGGADNDTLSGGDGNDSMSGSFGNDSIDAGAGNDDIGGGTGRDTIDAGAGDDRVGGGEGDDSILGGDGNDFLAGGGRNDTIDGGTGNDTINGGAGNDVITGGNGADQFVFSSFFDGEADVITDFEDGIDRFFIRRVDPDTGETNITNGGNGLAGFIAAMNIVDTAAGAQMTVNGNTILVEGIAAAQLTVDDFTFL</sequence>
<dbReference type="SUPFAM" id="SSF51120">
    <property type="entry name" value="beta-Roll"/>
    <property type="match status" value="3"/>
</dbReference>
<evidence type="ECO:0000256" key="4">
    <source>
        <dbReference type="ARBA" id="ARBA00022670"/>
    </source>
</evidence>
<dbReference type="GO" id="GO:0008270">
    <property type="term" value="F:zinc ion binding"/>
    <property type="evidence" value="ECO:0007669"/>
    <property type="project" value="InterPro"/>
</dbReference>
<keyword evidence="5" id="KW-0479">Metal-binding</keyword>
<evidence type="ECO:0000256" key="6">
    <source>
        <dbReference type="ARBA" id="ARBA00022801"/>
    </source>
</evidence>
<dbReference type="EMBL" id="AONH01000001">
    <property type="protein sequence ID" value="KGM89861.1"/>
    <property type="molecule type" value="Genomic_DNA"/>
</dbReference>
<proteinExistence type="inferred from homology"/>
<organism evidence="10 11">
    <name type="scientific">Roseovarius mucosus DSM 17069</name>
    <dbReference type="NCBI Taxonomy" id="1288298"/>
    <lineage>
        <taxon>Bacteria</taxon>
        <taxon>Pseudomonadati</taxon>
        <taxon>Pseudomonadota</taxon>
        <taxon>Alphaproteobacteria</taxon>
        <taxon>Rhodobacterales</taxon>
        <taxon>Roseobacteraceae</taxon>
        <taxon>Roseovarius</taxon>
    </lineage>
</organism>
<feature type="compositionally biased region" description="Low complexity" evidence="8">
    <location>
        <begin position="431"/>
        <end position="450"/>
    </location>
</feature>
<protein>
    <submittedName>
        <fullName evidence="10">Matrixin/Hemolysin-type calcium-binding repeat (2 copies)</fullName>
    </submittedName>
</protein>
<comment type="caution">
    <text evidence="10">The sequence shown here is derived from an EMBL/GenBank/DDBJ whole genome shotgun (WGS) entry which is preliminary data.</text>
</comment>
<dbReference type="GO" id="GO:0005509">
    <property type="term" value="F:calcium ion binding"/>
    <property type="evidence" value="ECO:0007669"/>
    <property type="project" value="InterPro"/>
</dbReference>
<evidence type="ECO:0000256" key="8">
    <source>
        <dbReference type="SAM" id="MobiDB-lite"/>
    </source>
</evidence>
<dbReference type="RefSeq" id="WP_037276620.1">
    <property type="nucleotide sequence ID" value="NZ_KN293991.1"/>
</dbReference>
<feature type="region of interest" description="Disordered" evidence="8">
    <location>
        <begin position="346"/>
        <end position="388"/>
    </location>
</feature>
<dbReference type="PANTHER" id="PTHR38340:SF1">
    <property type="entry name" value="S-LAYER PROTEIN"/>
    <property type="match status" value="1"/>
</dbReference>
<evidence type="ECO:0000313" key="10">
    <source>
        <dbReference type="EMBL" id="KGM89861.1"/>
    </source>
</evidence>
<evidence type="ECO:0000259" key="9">
    <source>
        <dbReference type="SMART" id="SM00235"/>
    </source>
</evidence>
<dbReference type="STRING" id="215743.ROSMUCSMR3_02308"/>
<dbReference type="SMART" id="SM00235">
    <property type="entry name" value="ZnMc"/>
    <property type="match status" value="1"/>
</dbReference>
<dbReference type="PROSITE" id="PS00330">
    <property type="entry name" value="HEMOLYSIN_CALCIUM"/>
    <property type="match status" value="6"/>
</dbReference>
<keyword evidence="4" id="KW-0645">Protease</keyword>
<dbReference type="InterPro" id="IPR001818">
    <property type="entry name" value="Pept_M10_metallopeptidase"/>
</dbReference>
<keyword evidence="3" id="KW-0964">Secreted</keyword>
<dbReference type="Pfam" id="PF00413">
    <property type="entry name" value="Peptidase_M10"/>
    <property type="match status" value="1"/>
</dbReference>
<accession>A0A0A0HSI0</accession>
<dbReference type="Gene3D" id="3.40.390.10">
    <property type="entry name" value="Collagenase (Catalytic Domain)"/>
    <property type="match status" value="1"/>
</dbReference>
<feature type="compositionally biased region" description="Gly residues" evidence="8">
    <location>
        <begin position="373"/>
        <end position="388"/>
    </location>
</feature>
<evidence type="ECO:0000313" key="11">
    <source>
        <dbReference type="Proteomes" id="UP000030021"/>
    </source>
</evidence>
<comment type="subcellular location">
    <subcellularLocation>
        <location evidence="1">Secreted</location>
    </subcellularLocation>
</comment>
<evidence type="ECO:0000256" key="1">
    <source>
        <dbReference type="ARBA" id="ARBA00004613"/>
    </source>
</evidence>
<dbReference type="PANTHER" id="PTHR38340">
    <property type="entry name" value="S-LAYER PROTEIN"/>
    <property type="match status" value="1"/>
</dbReference>
<dbReference type="InterPro" id="IPR006026">
    <property type="entry name" value="Peptidase_Metallo"/>
</dbReference>
<keyword evidence="7" id="KW-0862">Zinc</keyword>
<evidence type="ECO:0000256" key="2">
    <source>
        <dbReference type="ARBA" id="ARBA00009490"/>
    </source>
</evidence>
<feature type="domain" description="Peptidase metallopeptidase" evidence="9">
    <location>
        <begin position="5"/>
        <end position="184"/>
    </location>
</feature>
<evidence type="ECO:0000256" key="3">
    <source>
        <dbReference type="ARBA" id="ARBA00022525"/>
    </source>
</evidence>
<evidence type="ECO:0000256" key="5">
    <source>
        <dbReference type="ARBA" id="ARBA00022723"/>
    </source>
</evidence>
<dbReference type="InterPro" id="IPR001343">
    <property type="entry name" value="Hemolysn_Ca-bd"/>
</dbReference>
<dbReference type="InterPro" id="IPR011049">
    <property type="entry name" value="Serralysin-like_metalloprot_C"/>
</dbReference>
<dbReference type="InterPro" id="IPR018511">
    <property type="entry name" value="Hemolysin-typ_Ca-bd_CS"/>
</dbReference>
<dbReference type="PRINTS" id="PR00313">
    <property type="entry name" value="CABNDNGRPT"/>
</dbReference>
<name>A0A0A0HSI0_9RHOB</name>
<dbReference type="Gene3D" id="2.150.10.10">
    <property type="entry name" value="Serralysin-like metalloprotease, C-terminal"/>
    <property type="match status" value="4"/>
</dbReference>